<keyword evidence="2" id="KW-0441">Lipid A biosynthesis</keyword>
<keyword evidence="4" id="KW-0443">Lipid metabolism</keyword>
<protein>
    <submittedName>
        <fullName evidence="8">Acyl-[acyl-carrier-protein]--UDP-N-acetylglucosamine O-acyltransferase</fullName>
        <ecNumber evidence="8">2.3.1.129</ecNumber>
    </submittedName>
</protein>
<evidence type="ECO:0000259" key="7">
    <source>
        <dbReference type="Pfam" id="PF13720"/>
    </source>
</evidence>
<keyword evidence="1" id="KW-0444">Lipid biosynthesis</keyword>
<dbReference type="InterPro" id="IPR037157">
    <property type="entry name" value="Acetyltransf_C_sf"/>
</dbReference>
<evidence type="ECO:0000256" key="1">
    <source>
        <dbReference type="ARBA" id="ARBA00022516"/>
    </source>
</evidence>
<dbReference type="GO" id="GO:0008780">
    <property type="term" value="F:acyl-[acyl-carrier-protein]-UDP-N-acetylglucosamine O-acyltransferase activity"/>
    <property type="evidence" value="ECO:0007669"/>
    <property type="project" value="UniProtKB-EC"/>
</dbReference>
<sequence>MGRFPQTRRPSATTKSGHPRATAVADVAPANEGPAVIIHPLAEVSPRAKLGVDVEIGPFAVVEDDVEIGDRCQIAARASVKSGTTMGCENLIGEGAIVGGLPQHLHQPENPGRLMIGDRNMIRENVTLHRAFIPDQATIIGNDCLLMVGSHIAHDCIIGNNVVLTNNALLGGHVTVGDRAYLGGGAAVHQFCHIGRVAMIGGLARLDQDVLPYMMVDGESNRVVGLNRVGLRRAGATPHERTQIKEAYNLIYRSGFHFEQLIEALEEQYDAGPAAEFAPFLRTGTRGYIRERRDPPKSFRLVREDPAADSKLIVEPVKQAG</sequence>
<evidence type="ECO:0000256" key="4">
    <source>
        <dbReference type="ARBA" id="ARBA00023098"/>
    </source>
</evidence>
<dbReference type="GO" id="GO:0016020">
    <property type="term" value="C:membrane"/>
    <property type="evidence" value="ECO:0007669"/>
    <property type="project" value="GOC"/>
</dbReference>
<dbReference type="NCBIfam" id="NF003657">
    <property type="entry name" value="PRK05289.1"/>
    <property type="match status" value="1"/>
</dbReference>
<evidence type="ECO:0000256" key="2">
    <source>
        <dbReference type="ARBA" id="ARBA00022556"/>
    </source>
</evidence>
<dbReference type="PANTHER" id="PTHR43480:SF1">
    <property type="entry name" value="ACYL-[ACYL-CARRIER-PROTEIN]--UDP-N-ACETYLGLUCOSAMINE O-ACYLTRANSFERASE, MITOCHONDRIAL-RELATED"/>
    <property type="match status" value="1"/>
</dbReference>
<evidence type="ECO:0000313" key="9">
    <source>
        <dbReference type="Proteomes" id="UP000315750"/>
    </source>
</evidence>
<name>A0A518ARR6_9BACT</name>
<proteinExistence type="predicted"/>
<dbReference type="GO" id="GO:0009245">
    <property type="term" value="P:lipid A biosynthetic process"/>
    <property type="evidence" value="ECO:0007669"/>
    <property type="project" value="UniProtKB-KW"/>
</dbReference>
<keyword evidence="5 8" id="KW-0012">Acyltransferase</keyword>
<dbReference type="CDD" id="cd03351">
    <property type="entry name" value="LbH_UDP-GlcNAc_AT"/>
    <property type="match status" value="1"/>
</dbReference>
<dbReference type="KEGG" id="amuc:Pan181_36390"/>
<dbReference type="InterPro" id="IPR029098">
    <property type="entry name" value="Acetyltransf_C"/>
</dbReference>
<feature type="region of interest" description="Disordered" evidence="6">
    <location>
        <begin position="1"/>
        <end position="22"/>
    </location>
</feature>
<dbReference type="NCBIfam" id="TIGR01852">
    <property type="entry name" value="lipid_A_lpxA"/>
    <property type="match status" value="1"/>
</dbReference>
<dbReference type="InterPro" id="IPR010137">
    <property type="entry name" value="Lipid_A_LpxA"/>
</dbReference>
<organism evidence="8 9">
    <name type="scientific">Aeoliella mucimassa</name>
    <dbReference type="NCBI Taxonomy" id="2527972"/>
    <lineage>
        <taxon>Bacteria</taxon>
        <taxon>Pseudomonadati</taxon>
        <taxon>Planctomycetota</taxon>
        <taxon>Planctomycetia</taxon>
        <taxon>Pirellulales</taxon>
        <taxon>Lacipirellulaceae</taxon>
        <taxon>Aeoliella</taxon>
    </lineage>
</organism>
<evidence type="ECO:0000313" key="8">
    <source>
        <dbReference type="EMBL" id="QDU57423.1"/>
    </source>
</evidence>
<dbReference type="PANTHER" id="PTHR43480">
    <property type="entry name" value="ACYL-[ACYL-CARRIER-PROTEIN]--UDP-N-ACETYLGLUCOSAMINE O-ACYLTRANSFERASE"/>
    <property type="match status" value="1"/>
</dbReference>
<dbReference type="EMBL" id="CP036278">
    <property type="protein sequence ID" value="QDU57423.1"/>
    <property type="molecule type" value="Genomic_DNA"/>
</dbReference>
<dbReference type="Gene3D" id="2.160.10.10">
    <property type="entry name" value="Hexapeptide repeat proteins"/>
    <property type="match status" value="1"/>
</dbReference>
<dbReference type="Proteomes" id="UP000315750">
    <property type="component" value="Chromosome"/>
</dbReference>
<dbReference type="SUPFAM" id="SSF51161">
    <property type="entry name" value="Trimeric LpxA-like enzymes"/>
    <property type="match status" value="1"/>
</dbReference>
<dbReference type="InterPro" id="IPR011004">
    <property type="entry name" value="Trimer_LpxA-like_sf"/>
</dbReference>
<dbReference type="InterPro" id="IPR001451">
    <property type="entry name" value="Hexapep"/>
</dbReference>
<dbReference type="OrthoDB" id="9807278at2"/>
<reference evidence="8 9" key="1">
    <citation type="submission" date="2019-02" db="EMBL/GenBank/DDBJ databases">
        <title>Deep-cultivation of Planctomycetes and their phenomic and genomic characterization uncovers novel biology.</title>
        <authorList>
            <person name="Wiegand S."/>
            <person name="Jogler M."/>
            <person name="Boedeker C."/>
            <person name="Pinto D."/>
            <person name="Vollmers J."/>
            <person name="Rivas-Marin E."/>
            <person name="Kohn T."/>
            <person name="Peeters S.H."/>
            <person name="Heuer A."/>
            <person name="Rast P."/>
            <person name="Oberbeckmann S."/>
            <person name="Bunk B."/>
            <person name="Jeske O."/>
            <person name="Meyerdierks A."/>
            <person name="Storesund J.E."/>
            <person name="Kallscheuer N."/>
            <person name="Luecker S."/>
            <person name="Lage O.M."/>
            <person name="Pohl T."/>
            <person name="Merkel B.J."/>
            <person name="Hornburger P."/>
            <person name="Mueller R.-W."/>
            <person name="Bruemmer F."/>
            <person name="Labrenz M."/>
            <person name="Spormann A.M."/>
            <person name="Op den Camp H."/>
            <person name="Overmann J."/>
            <person name="Amann R."/>
            <person name="Jetten M.S.M."/>
            <person name="Mascher T."/>
            <person name="Medema M.H."/>
            <person name="Devos D.P."/>
            <person name="Kaster A.-K."/>
            <person name="Ovreas L."/>
            <person name="Rohde M."/>
            <person name="Galperin M.Y."/>
            <person name="Jogler C."/>
        </authorList>
    </citation>
    <scope>NUCLEOTIDE SEQUENCE [LARGE SCALE GENOMIC DNA]</scope>
    <source>
        <strain evidence="8 9">Pan181</strain>
    </source>
</reference>
<evidence type="ECO:0000256" key="5">
    <source>
        <dbReference type="ARBA" id="ARBA00023315"/>
    </source>
</evidence>
<dbReference type="Pfam" id="PF00132">
    <property type="entry name" value="Hexapep"/>
    <property type="match status" value="2"/>
</dbReference>
<keyword evidence="9" id="KW-1185">Reference proteome</keyword>
<dbReference type="Gene3D" id="1.20.1180.10">
    <property type="entry name" value="Udp N-acetylglucosamine O-acyltransferase, C-terminal domain"/>
    <property type="match status" value="1"/>
</dbReference>
<keyword evidence="3 8" id="KW-0808">Transferase</keyword>
<feature type="domain" description="UDP N-acetylglucosamine O-acyltransferase C-terminal" evidence="7">
    <location>
        <begin position="209"/>
        <end position="289"/>
    </location>
</feature>
<dbReference type="Pfam" id="PF13720">
    <property type="entry name" value="Acetyltransf_11"/>
    <property type="match status" value="1"/>
</dbReference>
<gene>
    <name evidence="8" type="primary">lpxA_2</name>
    <name evidence="8" type="ORF">Pan181_36390</name>
</gene>
<evidence type="ECO:0000256" key="6">
    <source>
        <dbReference type="SAM" id="MobiDB-lite"/>
    </source>
</evidence>
<dbReference type="EC" id="2.3.1.129" evidence="8"/>
<dbReference type="AlphaFoldDB" id="A0A518ARR6"/>
<evidence type="ECO:0000256" key="3">
    <source>
        <dbReference type="ARBA" id="ARBA00022679"/>
    </source>
</evidence>
<accession>A0A518ARR6</accession>